<reference evidence="9 10" key="1">
    <citation type="submission" date="2015-04" db="EMBL/GenBank/DDBJ databases">
        <title>Whole genome shotgun sequence of Flavihumibacter petaseus NBRC 106054.</title>
        <authorList>
            <person name="Miyazawa S."/>
            <person name="Hosoyama A."/>
            <person name="Hashimoto M."/>
            <person name="Noguchi M."/>
            <person name="Tsuchikane K."/>
            <person name="Ohji S."/>
            <person name="Yamazoe A."/>
            <person name="Ichikawa N."/>
            <person name="Kimura A."/>
            <person name="Fujita N."/>
        </authorList>
    </citation>
    <scope>NUCLEOTIDE SEQUENCE [LARGE SCALE GENOMIC DNA]</scope>
    <source>
        <strain evidence="9 10">NBRC 106054</strain>
    </source>
</reference>
<evidence type="ECO:0000256" key="2">
    <source>
        <dbReference type="ARBA" id="ARBA00022448"/>
    </source>
</evidence>
<evidence type="ECO:0000313" key="10">
    <source>
        <dbReference type="Proteomes" id="UP000033121"/>
    </source>
</evidence>
<keyword evidence="10" id="KW-1185">Reference proteome</keyword>
<keyword evidence="6 7" id="KW-0998">Cell outer membrane</keyword>
<dbReference type="NCBIfam" id="TIGR04056">
    <property type="entry name" value="OMP_RagA_SusC"/>
    <property type="match status" value="1"/>
</dbReference>
<protein>
    <submittedName>
        <fullName evidence="9">Putative TonB-dependent receptor</fullName>
    </submittedName>
</protein>
<dbReference type="Pfam" id="PF07715">
    <property type="entry name" value="Plug"/>
    <property type="match status" value="1"/>
</dbReference>
<evidence type="ECO:0000256" key="7">
    <source>
        <dbReference type="PROSITE-ProRule" id="PRU01360"/>
    </source>
</evidence>
<sequence length="1008" mass="110056">MLIICLLSVHITLFSQTKAVTGTVYNASGEPLSGATISLKNSGSATSTNANGKFSIKAPPDGILVISSMGFASTELKVGEQTDLRIVLNTSVDPLDNVVVVAYGRQKVKDLTGSVAVVNVDNAKKTASYDIAKMLQGQVAGVTVHGSGEPGGYVQLKIRGVTTFGNNAPLFVIDGVPMDAPFDFSPDDVESMQILKDASSAALYGARAATGVVIITTKKGKKGPIKIDYNGYYGWQKIPKTLPVTDREGYQKITSAAEINAGLTVAPANDPASPNFSTINTNWQDALFQTGKIQDHHINLSGGGDNINYSLGLGYFDQTSTMVGPQSYKRFTLNNAFSGKRGIFSYGGKVAYTQSDKVNLAITGDHAVFGGGVTSMLTAIPTMPIYDENRLGGYGGSDELLNRAIALNVIGMNNLVTDNSDRNRFFGNVWGEIEIVKGLRYKLNLSYDYTNYKNYHFEPKFDLGFYYLNNNYILSDNRGNGYTGLVENLLTYNVVTGKHNIDFLAGTTYQEGHGEWTTGRATGNGDYETYNFSALPSEDKVLLGESSTSTILSFLGRVNYNYDSRYMLTVNFRRDGSSRFGPANRYGNFPSVSAAWNISNEKFIHLPAVISNLKIRGGYGTLGNQNFGDYLFQSYINPNASYNFGDVLAQGSAVVYVADPNLRWESTKTGNVAIDLGFFSNQLTFSAEYFNRESYDIITSLPLPYSAGSFPANITTNAASMRNKGLEFTLNYQHQTSKDFHYAIGANLGTLQNKVLKLGLYDNPIYGSGSKTEVGREIGELFGFVTEGIFQNQEDLDKHAKQTNAAVGDMMFKDTNGRDAEGKLTGQPDGLITDDDRVYLGSTIPSFNYGFNLSLGYKQFDFSFFFQGQGGNKVNNGVYGSLMSTDYGNHHQDVLNFWTPQNTNTNIPRPVKGDPNGNGRFSDRFVESGAYGRLQNAVLGYTFSPQLLARTKVLKSFRAYVSGQNLFTISNYKGYDPDFISDGLFSRGFDYGSFPNPRTIMVGLQVGF</sequence>
<keyword evidence="4 7" id="KW-0812">Transmembrane</keyword>
<evidence type="ECO:0000313" key="9">
    <source>
        <dbReference type="EMBL" id="GAO43864.1"/>
    </source>
</evidence>
<dbReference type="Gene3D" id="2.60.40.1120">
    <property type="entry name" value="Carboxypeptidase-like, regulatory domain"/>
    <property type="match status" value="1"/>
</dbReference>
<evidence type="ECO:0000256" key="4">
    <source>
        <dbReference type="ARBA" id="ARBA00022692"/>
    </source>
</evidence>
<name>A0A0E9N221_9BACT</name>
<evidence type="ECO:0000256" key="1">
    <source>
        <dbReference type="ARBA" id="ARBA00004571"/>
    </source>
</evidence>
<keyword evidence="9" id="KW-0675">Receptor</keyword>
<dbReference type="EMBL" id="BBWV01000002">
    <property type="protein sequence ID" value="GAO43864.1"/>
    <property type="molecule type" value="Genomic_DNA"/>
</dbReference>
<evidence type="ECO:0000256" key="5">
    <source>
        <dbReference type="ARBA" id="ARBA00023136"/>
    </source>
</evidence>
<evidence type="ECO:0000256" key="6">
    <source>
        <dbReference type="ARBA" id="ARBA00023237"/>
    </source>
</evidence>
<dbReference type="SUPFAM" id="SSF56935">
    <property type="entry name" value="Porins"/>
    <property type="match status" value="1"/>
</dbReference>
<dbReference type="InterPro" id="IPR008969">
    <property type="entry name" value="CarboxyPept-like_regulatory"/>
</dbReference>
<keyword evidence="5 7" id="KW-0472">Membrane</keyword>
<dbReference type="InterPro" id="IPR039426">
    <property type="entry name" value="TonB-dep_rcpt-like"/>
</dbReference>
<dbReference type="STRING" id="1220578.FPE01S_02_09700"/>
<comment type="subcellular location">
    <subcellularLocation>
        <location evidence="1 7">Cell outer membrane</location>
        <topology evidence="1 7">Multi-pass membrane protein</topology>
    </subcellularLocation>
</comment>
<dbReference type="InterPro" id="IPR012910">
    <property type="entry name" value="Plug_dom"/>
</dbReference>
<dbReference type="PROSITE" id="PS52016">
    <property type="entry name" value="TONB_DEPENDENT_REC_3"/>
    <property type="match status" value="1"/>
</dbReference>
<dbReference type="GO" id="GO:0009279">
    <property type="term" value="C:cell outer membrane"/>
    <property type="evidence" value="ECO:0007669"/>
    <property type="project" value="UniProtKB-SubCell"/>
</dbReference>
<organism evidence="9 10">
    <name type="scientific">Flavihumibacter petaseus NBRC 106054</name>
    <dbReference type="NCBI Taxonomy" id="1220578"/>
    <lineage>
        <taxon>Bacteria</taxon>
        <taxon>Pseudomonadati</taxon>
        <taxon>Bacteroidota</taxon>
        <taxon>Chitinophagia</taxon>
        <taxon>Chitinophagales</taxon>
        <taxon>Chitinophagaceae</taxon>
        <taxon>Flavihumibacter</taxon>
    </lineage>
</organism>
<dbReference type="InterPro" id="IPR036942">
    <property type="entry name" value="Beta-barrel_TonB_sf"/>
</dbReference>
<keyword evidence="3 7" id="KW-1134">Transmembrane beta strand</keyword>
<comment type="caution">
    <text evidence="9">The sequence shown here is derived from an EMBL/GenBank/DDBJ whole genome shotgun (WGS) entry which is preliminary data.</text>
</comment>
<dbReference type="NCBIfam" id="TIGR04057">
    <property type="entry name" value="SusC_RagA_signa"/>
    <property type="match status" value="1"/>
</dbReference>
<dbReference type="InterPro" id="IPR023996">
    <property type="entry name" value="TonB-dep_OMP_SusC/RagA"/>
</dbReference>
<dbReference type="InterPro" id="IPR037066">
    <property type="entry name" value="Plug_dom_sf"/>
</dbReference>
<comment type="similarity">
    <text evidence="7">Belongs to the TonB-dependent receptor family.</text>
</comment>
<dbReference type="InterPro" id="IPR023997">
    <property type="entry name" value="TonB-dep_OMP_SusC/RagA_CS"/>
</dbReference>
<dbReference type="Proteomes" id="UP000033121">
    <property type="component" value="Unassembled WGS sequence"/>
</dbReference>
<gene>
    <name evidence="9" type="ORF">FPE01S_02_09700</name>
</gene>
<dbReference type="Gene3D" id="2.40.170.20">
    <property type="entry name" value="TonB-dependent receptor, beta-barrel domain"/>
    <property type="match status" value="1"/>
</dbReference>
<evidence type="ECO:0000256" key="3">
    <source>
        <dbReference type="ARBA" id="ARBA00022452"/>
    </source>
</evidence>
<keyword evidence="2 7" id="KW-0813">Transport</keyword>
<dbReference type="AlphaFoldDB" id="A0A0E9N221"/>
<dbReference type="Gene3D" id="2.170.130.10">
    <property type="entry name" value="TonB-dependent receptor, plug domain"/>
    <property type="match status" value="1"/>
</dbReference>
<accession>A0A0E9N221</accession>
<dbReference type="Pfam" id="PF13715">
    <property type="entry name" value="CarbopepD_reg_2"/>
    <property type="match status" value="1"/>
</dbReference>
<evidence type="ECO:0000259" key="8">
    <source>
        <dbReference type="Pfam" id="PF07715"/>
    </source>
</evidence>
<dbReference type="SUPFAM" id="SSF49464">
    <property type="entry name" value="Carboxypeptidase regulatory domain-like"/>
    <property type="match status" value="1"/>
</dbReference>
<feature type="domain" description="TonB-dependent receptor plug" evidence="8">
    <location>
        <begin position="108"/>
        <end position="212"/>
    </location>
</feature>
<proteinExistence type="inferred from homology"/>